<evidence type="ECO:0000313" key="4">
    <source>
        <dbReference type="EMBL" id="MBW0465575.1"/>
    </source>
</evidence>
<dbReference type="Proteomes" id="UP000765509">
    <property type="component" value="Unassembled WGS sequence"/>
</dbReference>
<dbReference type="Gene3D" id="3.80.10.10">
    <property type="entry name" value="Ribonuclease Inhibitor"/>
    <property type="match status" value="3"/>
</dbReference>
<feature type="region of interest" description="Disordered" evidence="3">
    <location>
        <begin position="579"/>
        <end position="617"/>
    </location>
</feature>
<dbReference type="PANTHER" id="PTHR48051:SF1">
    <property type="entry name" value="RAS SUPPRESSOR PROTEIN 1"/>
    <property type="match status" value="1"/>
</dbReference>
<keyword evidence="5" id="KW-1185">Reference proteome</keyword>
<evidence type="ECO:0000313" key="5">
    <source>
        <dbReference type="Proteomes" id="UP000765509"/>
    </source>
</evidence>
<evidence type="ECO:0008006" key="6">
    <source>
        <dbReference type="Google" id="ProtNLM"/>
    </source>
</evidence>
<dbReference type="GO" id="GO:0005737">
    <property type="term" value="C:cytoplasm"/>
    <property type="evidence" value="ECO:0007669"/>
    <property type="project" value="TreeGrafter"/>
</dbReference>
<dbReference type="InterPro" id="IPR050216">
    <property type="entry name" value="LRR_domain-containing"/>
</dbReference>
<gene>
    <name evidence="4" type="ORF">O181_005290</name>
</gene>
<feature type="compositionally biased region" description="Low complexity" evidence="3">
    <location>
        <begin position="139"/>
        <end position="165"/>
    </location>
</feature>
<keyword evidence="1" id="KW-0433">Leucine-rich repeat</keyword>
<protein>
    <recommendedName>
        <fullName evidence="6">L domain-like protein</fullName>
    </recommendedName>
</protein>
<feature type="compositionally biased region" description="Polar residues" evidence="3">
    <location>
        <begin position="635"/>
        <end position="645"/>
    </location>
</feature>
<keyword evidence="2" id="KW-0677">Repeat</keyword>
<sequence length="1544" mass="172085">MQDQPQRRPISEIDQENLKEENLTITRNQDESYKDEQDDCLRVQDSLDSNQIHHKSLKNDLLGKSRLPIISSSSSSSKIPSPKITIKNNSLNKSTNSIRSSKSKPHSNANQSIKAKSSAPSLRDLKNHSRLSPQPNKNSISKSIPLSSSSTLSSRKSLSSLKSPKQNPRPSFKNDSSINLTQPIIIYSTRTNKPSQAPSKSSNKTSTQTLSKPLNEPNKKKPTSSMINSSKNDLSIKHVIKSKDLTPHYFKQSENDLQVSTDLIRNRTDNTYESINLEIDDYSKLLEESIDLEITQETLDWSESKLSVDVNTMEEAVFTMTHCSEPFQQPNTLEINDLKTLGDSKISTSHDFKPPDESINLESPKWPIEALPDVLRPSEEPRNLSDECLDVTRETTPLAIGLSEPSQELIHLKSDCSELSPQEISSMVGALGISLESIVLKANFPEAPSKSIASISDCSIMSQEPTVSTTGCSEIPQEPSALITSCSKSSLESTVLTANFSEVPPKSIASISDCSIMSQEPTASTTGCSEISQEPNALITSCFKSSQESLVLTADFSEVPQPSIASIFDCSIMSQEPTVSTTRSSKVQYSPKTSLKSSIDSNTNFSKTTPQSITGSPTLMTKHVEEPEKVPIKISMTSSTNSKSNHSVEGEKSPIKSSIKMPPSLITRHVNQPGKSPLKASLKRQPISTIKQVGHPQKSPIKSTIKTSPSPITKHHARTPNSFLKAPIKRLPTSSSNHAEQPEQPPKTSNKSSKSLKEMIAQAKQNRLKPSQIGNSLTTSLPRTEQSAELALSPQPFQESWGFQSIENLIEKAHRTGKLNLSTRMMTKVPSQVYSKLISPSSIFHPSNQATGSSTSNLTSTIDLARFHHDLGDATEVPWYERIDLVHLNLSLNELNHLDDPIGGFEALMTCDLHHNQLTSLPASFGLLINLTVLNLSSNQLNTFPIPLLSLVHLKELNLSNNALDQLWPLDWKITLKKQLAYVGQPPPTRSSAEGDQSLDSVDQLSTNPDSSFGRDEFFDQFPSSPKKSKVGLNQPFSADMNHMNEAISLRSSSDPFPSLKKLLLSQNKFQSGNLFGPNQVRLPKNLAEIDISKNPLRGPIEVTNNLLTFSHLVKLNLSGCELGDIIFLFDEEGDYDQLEEEVENGLFGLLTTLDLSHNGIDSLGPLEEFFKKHCSGRQLNYEGLPKQLEKLIGDNQIGDVKVTVRQNFLRDENRRRREVLRNQESFVEALNRSHYTKTEVDSTLAKAAEILTIGNNQVEEQMVEKSLLAKSNEDSSEIKQADEVFNPMKAIFQQHYKKTTFALDLKSKKLGSLLESADDCGLERVDLLDFSQNLLKRIPVQLIVSLSNTLTTLNLSRNQLNDESLRNQSPPYLPELLELNLSSNSFKESTTLIWIDQMIGNKIQILDLRYNQFESDEGIYSILKPDEALEKKRKIKKIFLDDNRISRLEDLKRFAAETRSETDKPKGVNINIIEQNDQIQWLDELGLSNNCIDKLPTILGYLKVERLWVNGNSFRIPLRKIYEINFTENSGKLLKWLQERDNN</sequence>
<feature type="compositionally biased region" description="Polar residues" evidence="3">
    <location>
        <begin position="700"/>
        <end position="711"/>
    </location>
</feature>
<dbReference type="InterPro" id="IPR032675">
    <property type="entry name" value="LRR_dom_sf"/>
</dbReference>
<dbReference type="EMBL" id="AVOT02001076">
    <property type="protein sequence ID" value="MBW0465575.1"/>
    <property type="molecule type" value="Genomic_DNA"/>
</dbReference>
<feature type="compositionally biased region" description="Low complexity" evidence="3">
    <location>
        <begin position="70"/>
        <end position="87"/>
    </location>
</feature>
<evidence type="ECO:0000256" key="1">
    <source>
        <dbReference type="ARBA" id="ARBA00022614"/>
    </source>
</evidence>
<comment type="caution">
    <text evidence="4">The sequence shown here is derived from an EMBL/GenBank/DDBJ whole genome shotgun (WGS) entry which is preliminary data.</text>
</comment>
<dbReference type="SUPFAM" id="SSF52058">
    <property type="entry name" value="L domain-like"/>
    <property type="match status" value="1"/>
</dbReference>
<evidence type="ECO:0000256" key="3">
    <source>
        <dbReference type="SAM" id="MobiDB-lite"/>
    </source>
</evidence>
<dbReference type="InterPro" id="IPR003591">
    <property type="entry name" value="Leu-rich_rpt_typical-subtyp"/>
</dbReference>
<feature type="compositionally biased region" description="Polar residues" evidence="3">
    <location>
        <begin position="990"/>
        <end position="1006"/>
    </location>
</feature>
<dbReference type="InterPro" id="IPR001611">
    <property type="entry name" value="Leu-rich_rpt"/>
</dbReference>
<dbReference type="PANTHER" id="PTHR48051">
    <property type="match status" value="1"/>
</dbReference>
<feature type="compositionally biased region" description="Polar residues" evidence="3">
    <location>
        <begin position="88"/>
        <end position="120"/>
    </location>
</feature>
<feature type="compositionally biased region" description="Polar residues" evidence="3">
    <location>
        <begin position="763"/>
        <end position="787"/>
    </location>
</feature>
<dbReference type="SUPFAM" id="SSF52047">
    <property type="entry name" value="RNI-like"/>
    <property type="match status" value="1"/>
</dbReference>
<accession>A0A9Q3BI36</accession>
<evidence type="ECO:0000256" key="2">
    <source>
        <dbReference type="ARBA" id="ARBA00022737"/>
    </source>
</evidence>
<feature type="compositionally biased region" description="Low complexity" evidence="3">
    <location>
        <begin position="655"/>
        <end position="666"/>
    </location>
</feature>
<feature type="compositionally biased region" description="Polar residues" evidence="3">
    <location>
        <begin position="166"/>
        <end position="212"/>
    </location>
</feature>
<feature type="region of interest" description="Disordered" evidence="3">
    <location>
        <begin position="70"/>
        <end position="230"/>
    </location>
</feature>
<name>A0A9Q3BI36_9BASI</name>
<dbReference type="SMART" id="SM00369">
    <property type="entry name" value="LRR_TYP"/>
    <property type="match status" value="7"/>
</dbReference>
<proteinExistence type="predicted"/>
<feature type="region of interest" description="Disordered" evidence="3">
    <location>
        <begin position="985"/>
        <end position="1006"/>
    </location>
</feature>
<feature type="region of interest" description="Disordered" evidence="3">
    <location>
        <begin position="46"/>
        <end position="65"/>
    </location>
</feature>
<feature type="region of interest" description="Disordered" evidence="3">
    <location>
        <begin position="634"/>
        <end position="789"/>
    </location>
</feature>
<feature type="region of interest" description="Disordered" evidence="3">
    <location>
        <begin position="1"/>
        <end position="38"/>
    </location>
</feature>
<reference evidence="4" key="1">
    <citation type="submission" date="2021-03" db="EMBL/GenBank/DDBJ databases">
        <title>Draft genome sequence of rust myrtle Austropuccinia psidii MF-1, a brazilian biotype.</title>
        <authorList>
            <person name="Quecine M.C."/>
            <person name="Pachon D.M.R."/>
            <person name="Bonatelli M.L."/>
            <person name="Correr F.H."/>
            <person name="Franceschini L.M."/>
            <person name="Leite T.F."/>
            <person name="Margarido G.R.A."/>
            <person name="Almeida C.A."/>
            <person name="Ferrarezi J.A."/>
            <person name="Labate C.A."/>
        </authorList>
    </citation>
    <scope>NUCLEOTIDE SEQUENCE</scope>
    <source>
        <strain evidence="4">MF-1</strain>
    </source>
</reference>
<dbReference type="PROSITE" id="PS51450">
    <property type="entry name" value="LRR"/>
    <property type="match status" value="4"/>
</dbReference>
<organism evidence="4 5">
    <name type="scientific">Austropuccinia psidii MF-1</name>
    <dbReference type="NCBI Taxonomy" id="1389203"/>
    <lineage>
        <taxon>Eukaryota</taxon>
        <taxon>Fungi</taxon>
        <taxon>Dikarya</taxon>
        <taxon>Basidiomycota</taxon>
        <taxon>Pucciniomycotina</taxon>
        <taxon>Pucciniomycetes</taxon>
        <taxon>Pucciniales</taxon>
        <taxon>Sphaerophragmiaceae</taxon>
        <taxon>Austropuccinia</taxon>
    </lineage>
</organism>
<dbReference type="OrthoDB" id="1517790at2759"/>